<dbReference type="Gene3D" id="3.30.1240.10">
    <property type="match status" value="1"/>
</dbReference>
<keyword evidence="2" id="KW-1185">Reference proteome</keyword>
<dbReference type="SUPFAM" id="SSF56784">
    <property type="entry name" value="HAD-like"/>
    <property type="match status" value="1"/>
</dbReference>
<gene>
    <name evidence="1" type="ORF">SAMN02745191_1612</name>
</gene>
<dbReference type="InterPro" id="IPR000150">
    <property type="entry name" value="Cof"/>
</dbReference>
<dbReference type="GO" id="GO:0005829">
    <property type="term" value="C:cytosol"/>
    <property type="evidence" value="ECO:0007669"/>
    <property type="project" value="TreeGrafter"/>
</dbReference>
<accession>A0A1T4NG66</accession>
<dbReference type="PANTHER" id="PTHR10000:SF8">
    <property type="entry name" value="HAD SUPERFAMILY HYDROLASE-LIKE, TYPE 3"/>
    <property type="match status" value="1"/>
</dbReference>
<dbReference type="EMBL" id="FUWY01000004">
    <property type="protein sequence ID" value="SJZ78046.1"/>
    <property type="molecule type" value="Genomic_DNA"/>
</dbReference>
<reference evidence="2" key="1">
    <citation type="submission" date="2017-02" db="EMBL/GenBank/DDBJ databases">
        <authorList>
            <person name="Varghese N."/>
            <person name="Submissions S."/>
        </authorList>
    </citation>
    <scope>NUCLEOTIDE SEQUENCE [LARGE SCALE GENOMIC DNA]</scope>
    <source>
        <strain evidence="2">ATCC 25662</strain>
    </source>
</reference>
<dbReference type="PANTHER" id="PTHR10000">
    <property type="entry name" value="PHOSPHOSERINE PHOSPHATASE"/>
    <property type="match status" value="1"/>
</dbReference>
<dbReference type="Proteomes" id="UP000243297">
    <property type="component" value="Unassembled WGS sequence"/>
</dbReference>
<dbReference type="InterPro" id="IPR023214">
    <property type="entry name" value="HAD_sf"/>
</dbReference>
<dbReference type="STRING" id="118967.SAMN02745191_1612"/>
<dbReference type="OrthoDB" id="9798208at2"/>
<dbReference type="AlphaFoldDB" id="A0A1T4NG66"/>
<dbReference type="GO" id="GO:0016791">
    <property type="term" value="F:phosphatase activity"/>
    <property type="evidence" value="ECO:0007669"/>
    <property type="project" value="TreeGrafter"/>
</dbReference>
<dbReference type="Pfam" id="PF08282">
    <property type="entry name" value="Hydrolase_3"/>
    <property type="match status" value="1"/>
</dbReference>
<dbReference type="Gene3D" id="3.40.50.1000">
    <property type="entry name" value="HAD superfamily/HAD-like"/>
    <property type="match status" value="1"/>
</dbReference>
<proteinExistence type="predicted"/>
<keyword evidence="1" id="KW-0378">Hydrolase</keyword>
<sequence>MKLLAIDLDQTLLHTDKLVSDFTKNVFAKLDNRDDIKVIVATGRSYLRANNYVEAIKADGIISLNGAKTSYHSKIVSEYPVDETNAKDLIESLLKLPDTYVNITYPDVILTNNETLVTGDHVHEYTNYSLINTKEIQKISLVTRHPELILNFDTSPYHCKLITAKNNPTYFVLLNEKVSKLTGLEDLCRHLNITLKDVIAFGDDYNDLDLLMNAGQAIVVDNGAPEIKQYATTICESNDQDGVAKWIAQHILNE</sequence>
<name>A0A1T4NG66_9FIRM</name>
<organism evidence="1 2">
    <name type="scientific">Anaerorhabdus furcosa</name>
    <dbReference type="NCBI Taxonomy" id="118967"/>
    <lineage>
        <taxon>Bacteria</taxon>
        <taxon>Bacillati</taxon>
        <taxon>Bacillota</taxon>
        <taxon>Erysipelotrichia</taxon>
        <taxon>Erysipelotrichales</taxon>
        <taxon>Erysipelotrichaceae</taxon>
        <taxon>Anaerorhabdus</taxon>
    </lineage>
</organism>
<dbReference type="InterPro" id="IPR006379">
    <property type="entry name" value="HAD-SF_hydro_IIB"/>
</dbReference>
<dbReference type="RefSeq" id="WP_078712006.1">
    <property type="nucleotide sequence ID" value="NZ_FUWY01000004.1"/>
</dbReference>
<evidence type="ECO:0000313" key="2">
    <source>
        <dbReference type="Proteomes" id="UP000243297"/>
    </source>
</evidence>
<protein>
    <submittedName>
        <fullName evidence="1">Cof subfamily of IIB subfamily of haloacid dehalogenase superfamily/HAD-superfamily hydrolase, subfamily IIB</fullName>
    </submittedName>
</protein>
<evidence type="ECO:0000313" key="1">
    <source>
        <dbReference type="EMBL" id="SJZ78046.1"/>
    </source>
</evidence>
<dbReference type="GO" id="GO:0000287">
    <property type="term" value="F:magnesium ion binding"/>
    <property type="evidence" value="ECO:0007669"/>
    <property type="project" value="TreeGrafter"/>
</dbReference>
<dbReference type="NCBIfam" id="TIGR00099">
    <property type="entry name" value="Cof-subfamily"/>
    <property type="match status" value="1"/>
</dbReference>
<dbReference type="InterPro" id="IPR036412">
    <property type="entry name" value="HAD-like_sf"/>
</dbReference>
<dbReference type="NCBIfam" id="TIGR01484">
    <property type="entry name" value="HAD-SF-IIB"/>
    <property type="match status" value="1"/>
</dbReference>